<dbReference type="Gene3D" id="3.40.50.410">
    <property type="entry name" value="von Willebrand factor, type A domain"/>
    <property type="match status" value="1"/>
</dbReference>
<feature type="domain" description="DUF58" evidence="1">
    <location>
        <begin position="42"/>
        <end position="250"/>
    </location>
</feature>
<dbReference type="PANTHER" id="PTHR33608:SF6">
    <property type="entry name" value="BLL2464 PROTEIN"/>
    <property type="match status" value="1"/>
</dbReference>
<dbReference type="AlphaFoldDB" id="A0A9D7XR52"/>
<organism evidence="2 3">
    <name type="scientific">Candidatus Opimibacter skivensis</name>
    <dbReference type="NCBI Taxonomy" id="2982028"/>
    <lineage>
        <taxon>Bacteria</taxon>
        <taxon>Pseudomonadati</taxon>
        <taxon>Bacteroidota</taxon>
        <taxon>Saprospiria</taxon>
        <taxon>Saprospirales</taxon>
        <taxon>Saprospiraceae</taxon>
        <taxon>Candidatus Opimibacter</taxon>
    </lineage>
</organism>
<proteinExistence type="predicted"/>
<comment type="caution">
    <text evidence="2">The sequence shown here is derived from an EMBL/GenBank/DDBJ whole genome shotgun (WGS) entry which is preliminary data.</text>
</comment>
<dbReference type="InterPro" id="IPR002881">
    <property type="entry name" value="DUF58"/>
</dbReference>
<dbReference type="InterPro" id="IPR036465">
    <property type="entry name" value="vWFA_dom_sf"/>
</dbReference>
<reference evidence="2 3" key="1">
    <citation type="submission" date="2020-10" db="EMBL/GenBank/DDBJ databases">
        <title>Connecting structure to function with the recovery of over 1000 high-quality activated sludge metagenome-assembled genomes encoding full-length rRNA genes using long-read sequencing.</title>
        <authorList>
            <person name="Singleton C.M."/>
            <person name="Petriglieri F."/>
            <person name="Kristensen J.M."/>
            <person name="Kirkegaard R.H."/>
            <person name="Michaelsen T.Y."/>
            <person name="Andersen M.H."/>
            <person name="Karst S.M."/>
            <person name="Dueholm M.S."/>
            <person name="Nielsen P.H."/>
            <person name="Albertsen M."/>
        </authorList>
    </citation>
    <scope>NUCLEOTIDE SEQUENCE [LARGE SCALE GENOMIC DNA]</scope>
    <source>
        <strain evidence="2">Ribe_18-Q3-R11-54_MAXAC.273</strain>
    </source>
</reference>
<dbReference type="PANTHER" id="PTHR33608">
    <property type="entry name" value="BLL2464 PROTEIN"/>
    <property type="match status" value="1"/>
</dbReference>
<dbReference type="Pfam" id="PF01882">
    <property type="entry name" value="DUF58"/>
    <property type="match status" value="1"/>
</dbReference>
<name>A0A9D7XR52_9BACT</name>
<sequence>MDTSELLKRVRKVEIKTRSLSKNIFSGEYHSAFKGRGMSFSEVRAYQYGDEVRDIDWNVTARTGEPHIKVFEEERELTIMLLVDVSHSVQFGTHDQWKNEWIAEICAVLGFSALQNNDKVGLILFTDQIEMYIPPKKGRQHLLRIIRELLYFEPIGRKTNINVPLAYLSNVIKKKCIAFVISDFISEPFEDTLRIASKRHDMVGIHVHDPAETNLPDAGLIRMRDSETQRISIVDTSDAKVRHAYAVSYAHRLLDFKEQFKRNQSDVMTLATDQSYIQEFHRFFKHRAS</sequence>
<evidence type="ECO:0000313" key="3">
    <source>
        <dbReference type="Proteomes" id="UP000808337"/>
    </source>
</evidence>
<accession>A0A9D7XR52</accession>
<evidence type="ECO:0000313" key="2">
    <source>
        <dbReference type="EMBL" id="MBK9984790.1"/>
    </source>
</evidence>
<dbReference type="Proteomes" id="UP000808337">
    <property type="component" value="Unassembled WGS sequence"/>
</dbReference>
<protein>
    <submittedName>
        <fullName evidence="2">DUF58 domain-containing protein</fullName>
    </submittedName>
</protein>
<evidence type="ECO:0000259" key="1">
    <source>
        <dbReference type="Pfam" id="PF01882"/>
    </source>
</evidence>
<dbReference type="SUPFAM" id="SSF53300">
    <property type="entry name" value="vWA-like"/>
    <property type="match status" value="1"/>
</dbReference>
<gene>
    <name evidence="2" type="ORF">IPP15_20910</name>
</gene>
<dbReference type="EMBL" id="JADKGY010000031">
    <property type="protein sequence ID" value="MBK9984790.1"/>
    <property type="molecule type" value="Genomic_DNA"/>
</dbReference>